<evidence type="ECO:0000313" key="1">
    <source>
        <dbReference type="EMBL" id="NYH80161.1"/>
    </source>
</evidence>
<dbReference type="GO" id="GO:0005829">
    <property type="term" value="C:cytosol"/>
    <property type="evidence" value="ECO:0007669"/>
    <property type="project" value="TreeGrafter"/>
</dbReference>
<dbReference type="AlphaFoldDB" id="A0A852YZZ6"/>
<dbReference type="InterPro" id="IPR023214">
    <property type="entry name" value="HAD_sf"/>
</dbReference>
<dbReference type="GO" id="GO:0016791">
    <property type="term" value="F:phosphatase activity"/>
    <property type="evidence" value="ECO:0007669"/>
    <property type="project" value="TreeGrafter"/>
</dbReference>
<dbReference type="EMBL" id="JACBYW010000006">
    <property type="protein sequence ID" value="NYH80161.1"/>
    <property type="molecule type" value="Genomic_DNA"/>
</dbReference>
<protein>
    <submittedName>
        <fullName evidence="1">Uncharacterized protein</fullName>
    </submittedName>
</protein>
<dbReference type="Gene3D" id="3.40.50.1000">
    <property type="entry name" value="HAD superfamily/HAD-like"/>
    <property type="match status" value="1"/>
</dbReference>
<dbReference type="Gene3D" id="3.30.1240.10">
    <property type="match status" value="1"/>
</dbReference>
<reference evidence="1 2" key="1">
    <citation type="submission" date="2020-07" db="EMBL/GenBank/DDBJ databases">
        <title>Genomic Encyclopedia of Type Strains, Phase III (KMG-III): the genomes of soil and plant-associated and newly described type strains.</title>
        <authorList>
            <person name="Whitman W."/>
        </authorList>
    </citation>
    <scope>NUCLEOTIDE SEQUENCE [LARGE SCALE GENOMIC DNA]</scope>
    <source>
        <strain evidence="1 2">CECT 8576</strain>
    </source>
</reference>
<dbReference type="SUPFAM" id="SSF56784">
    <property type="entry name" value="HAD-like"/>
    <property type="match status" value="1"/>
</dbReference>
<dbReference type="Pfam" id="PF08282">
    <property type="entry name" value="Hydrolase_3"/>
    <property type="match status" value="1"/>
</dbReference>
<organism evidence="1 2">
    <name type="scientific">Actinopolyspora biskrensis</name>
    <dbReference type="NCBI Taxonomy" id="1470178"/>
    <lineage>
        <taxon>Bacteria</taxon>
        <taxon>Bacillati</taxon>
        <taxon>Actinomycetota</taxon>
        <taxon>Actinomycetes</taxon>
        <taxon>Actinopolysporales</taxon>
        <taxon>Actinopolysporaceae</taxon>
        <taxon>Actinopolyspora</taxon>
    </lineage>
</organism>
<dbReference type="PANTHER" id="PTHR10000">
    <property type="entry name" value="PHOSPHOSERINE PHOSPHATASE"/>
    <property type="match status" value="1"/>
</dbReference>
<dbReference type="Proteomes" id="UP000548304">
    <property type="component" value="Unassembled WGS sequence"/>
</dbReference>
<dbReference type="PANTHER" id="PTHR10000:SF8">
    <property type="entry name" value="HAD SUPERFAMILY HYDROLASE-LIKE, TYPE 3"/>
    <property type="match status" value="1"/>
</dbReference>
<evidence type="ECO:0000313" key="2">
    <source>
        <dbReference type="Proteomes" id="UP000548304"/>
    </source>
</evidence>
<sequence length="224" mass="24202">MTARPLRDVVTLDGLPDRALLACGNGTLIHDRFSGVDLHRNYMPARDVEMIIDILRRIAPEVRLGGELNPELFLEDGFLLPDSAEPPTETAQHLETVLGGPGLAKLIVQLPGRATDYLRTLCSRLPTKFEVTCSSEWFCEITASGANKAEALELVSLTRGCTARNVIAFGDMPNDIPMLRWAGTSVAVANAHASLLAVADHITSSNDDDGVASFLDEKLINHSA</sequence>
<dbReference type="GO" id="GO:0000287">
    <property type="term" value="F:magnesium ion binding"/>
    <property type="evidence" value="ECO:0007669"/>
    <property type="project" value="TreeGrafter"/>
</dbReference>
<accession>A0A852YZZ6</accession>
<gene>
    <name evidence="1" type="ORF">FHR84_003510</name>
</gene>
<dbReference type="InterPro" id="IPR036412">
    <property type="entry name" value="HAD-like_sf"/>
</dbReference>
<comment type="caution">
    <text evidence="1">The sequence shown here is derived from an EMBL/GenBank/DDBJ whole genome shotgun (WGS) entry which is preliminary data.</text>
</comment>
<proteinExistence type="predicted"/>
<name>A0A852YZZ6_9ACTN</name>
<keyword evidence="2" id="KW-1185">Reference proteome</keyword>